<accession>A0ABV9JPX1</accession>
<evidence type="ECO:0000313" key="2">
    <source>
        <dbReference type="Proteomes" id="UP001595962"/>
    </source>
</evidence>
<dbReference type="Proteomes" id="UP001595962">
    <property type="component" value="Unassembled WGS sequence"/>
</dbReference>
<reference evidence="2" key="1">
    <citation type="journal article" date="2019" name="Int. J. Syst. Evol. Microbiol.">
        <title>The Global Catalogue of Microorganisms (GCM) 10K type strain sequencing project: providing services to taxonomists for standard genome sequencing and annotation.</title>
        <authorList>
            <consortium name="The Broad Institute Genomics Platform"/>
            <consortium name="The Broad Institute Genome Sequencing Center for Infectious Disease"/>
            <person name="Wu L."/>
            <person name="Ma J."/>
        </authorList>
    </citation>
    <scope>NUCLEOTIDE SEQUENCE [LARGE SCALE GENOMIC DNA]</scope>
    <source>
        <strain evidence="2">DT28</strain>
    </source>
</reference>
<comment type="caution">
    <text evidence="1">The sequence shown here is derived from an EMBL/GenBank/DDBJ whole genome shotgun (WGS) entry which is preliminary data.</text>
</comment>
<dbReference type="InterPro" id="IPR043519">
    <property type="entry name" value="NT_sf"/>
</dbReference>
<dbReference type="RefSeq" id="WP_377335137.1">
    <property type="nucleotide sequence ID" value="NZ_JBHSGB010000013.1"/>
</dbReference>
<evidence type="ECO:0008006" key="3">
    <source>
        <dbReference type="Google" id="ProtNLM"/>
    </source>
</evidence>
<name>A0ABV9JPX1_9GAMM</name>
<dbReference type="EMBL" id="JBHSGB010000013">
    <property type="protein sequence ID" value="MFC4656254.1"/>
    <property type="molecule type" value="Genomic_DNA"/>
</dbReference>
<evidence type="ECO:0000313" key="1">
    <source>
        <dbReference type="EMBL" id="MFC4656254.1"/>
    </source>
</evidence>
<keyword evidence="2" id="KW-1185">Reference proteome</keyword>
<dbReference type="Gene3D" id="3.30.460.40">
    <property type="match status" value="1"/>
</dbReference>
<proteinExistence type="predicted"/>
<dbReference type="SUPFAM" id="SSF81301">
    <property type="entry name" value="Nucleotidyltransferase"/>
    <property type="match status" value="1"/>
</dbReference>
<protein>
    <recommendedName>
        <fullName evidence="3">Nucleotidyltransferase family protein</fullName>
    </recommendedName>
</protein>
<gene>
    <name evidence="1" type="ORF">ACFO3I_14655</name>
</gene>
<sequence length="151" mass="17213">MPAQLDQLAQHVARLLGPADWGIGGSYLLYCHGLVQQAQDLDLVCSPQFFPTARSLLLPLGRELAMVPHPEYCSQHFCRIQTVSGVIELMAGIQVRRQQQLHQFVFDPLSLQFRHGLPLMQLADWLQLYQLFDRPQRVALLEQHLTQNSSN</sequence>
<organism evidence="1 2">
    <name type="scientific">Rheinheimera marina</name>
    <dbReference type="NCBI Taxonomy" id="1774958"/>
    <lineage>
        <taxon>Bacteria</taxon>
        <taxon>Pseudomonadati</taxon>
        <taxon>Pseudomonadota</taxon>
        <taxon>Gammaproteobacteria</taxon>
        <taxon>Chromatiales</taxon>
        <taxon>Chromatiaceae</taxon>
        <taxon>Rheinheimera</taxon>
    </lineage>
</organism>